<dbReference type="InterPro" id="IPR041492">
    <property type="entry name" value="HAD_2"/>
</dbReference>
<keyword evidence="2" id="KW-0378">Hydrolase</keyword>
<keyword evidence="3" id="KW-1185">Reference proteome</keyword>
<dbReference type="InterPro" id="IPR036412">
    <property type="entry name" value="HAD-like_sf"/>
</dbReference>
<dbReference type="RefSeq" id="WP_308135397.1">
    <property type="nucleotide sequence ID" value="NZ_CP133217.1"/>
</dbReference>
<dbReference type="Pfam" id="PF13419">
    <property type="entry name" value="HAD_2"/>
    <property type="match status" value="1"/>
</dbReference>
<proteinExistence type="predicted"/>
<dbReference type="Gene3D" id="1.10.150.400">
    <property type="match status" value="1"/>
</dbReference>
<sequence>MPEKLIVRDWRHVRAWLEPRLHGIRMISLDIFDTVLGRYVGDPVEVQHAVCRAVSARTGLAAATVWQARQQAEQALRAEAVQAGFDHECCYRDMLTRWVEALGLEADASLAPFMRQTELDLEAATLHVKRDAQVFMDWVREQGIEIIAISDMYLDGEMLHELLRRLGIVNYFTAVYVSADFKLGKYSGRLFEKMLQVNGLAAQQVVHIGDNPISDRRMACRTGIQGIWLYEKAELRRRERQTLSAQMAQRGGIWQGRHFFECVETRSHQQDSLKPRDFFFRYGRDVLGPAFSVFMQGLQERLQQQTNAGKPLEKLLFVARDGFLFERLYRTTGMTIPAEYVYLSRRVITAAATADGLSREQALVAFYNPKQQGLASVCKVYGLPEAALQPLATRHGFVDFSAPIHDWDDVRLHHFLQDQDVQAIIRATGQQHRALLQRYLEQVGFFAHQHIALVDIGWNGTVQKFLKQAFGARADFPQLHGYYFAFVPKLYADFGENNTCEGIVHDSRRGNACERIPAEFEEIFEQGARSHEATTIAYAEQDGRVVPVLKADTAPDRHAEILCNPLVAQMQQGILHHWEHFCAVQQLTGYASQQLLPYVHGLLERAVVYPTTEEIHALTQLVHTEDFGHDHVLALANQAVGWGDLLRPRRLWQRLEISAWRYALFEKIPTGMANFAFRVAYLHAVKK</sequence>
<dbReference type="Proteomes" id="UP001223336">
    <property type="component" value="Unassembled WGS sequence"/>
</dbReference>
<reference evidence="2 3" key="1">
    <citation type="submission" date="2023-08" db="EMBL/GenBank/DDBJ databases">
        <title>New molecular markers tilS and rpoB for phylogenetic and monitoring studies of the genus Thiothrix biodiversity.</title>
        <authorList>
            <person name="Ravin N.V."/>
            <person name="Smolyakov D."/>
            <person name="Markov N.D."/>
            <person name="Beletsky A.V."/>
            <person name="Mardanov A.V."/>
            <person name="Rudenko T.S."/>
            <person name="Grabovich M.Y."/>
        </authorList>
    </citation>
    <scope>NUCLEOTIDE SEQUENCE</scope>
    <source>
        <strain evidence="2">DNT52</strain>
        <strain evidence="1 3">H33</strain>
    </source>
</reference>
<dbReference type="GO" id="GO:0016787">
    <property type="term" value="F:hydrolase activity"/>
    <property type="evidence" value="ECO:0007669"/>
    <property type="project" value="UniProtKB-KW"/>
</dbReference>
<name>A0AA51MMB7_9GAMM</name>
<dbReference type="SUPFAM" id="SSF56784">
    <property type="entry name" value="HAD-like"/>
    <property type="match status" value="1"/>
</dbReference>
<dbReference type="InterPro" id="IPR051828">
    <property type="entry name" value="HAD-like_hydrolase_domain"/>
</dbReference>
<dbReference type="PANTHER" id="PTHR46191">
    <property type="match status" value="1"/>
</dbReference>
<gene>
    <name evidence="1" type="ORF">RCC75_13445</name>
    <name evidence="2" type="ORF">RCG00_01920</name>
</gene>
<dbReference type="InterPro" id="IPR023214">
    <property type="entry name" value="HAD_sf"/>
</dbReference>
<dbReference type="AlphaFoldDB" id="A0AA51MMB7"/>
<protein>
    <submittedName>
        <fullName evidence="2">HAD hydrolase-like protein</fullName>
    </submittedName>
</protein>
<evidence type="ECO:0000313" key="1">
    <source>
        <dbReference type="EMBL" id="MDQ5769541.1"/>
    </source>
</evidence>
<dbReference type="PANTHER" id="PTHR46191:SF2">
    <property type="entry name" value="HALOACID DEHALOGENASE-LIKE HYDROLASE DOMAIN-CONTAINING PROTEIN 3"/>
    <property type="match status" value="1"/>
</dbReference>
<dbReference type="Gene3D" id="3.40.50.1000">
    <property type="entry name" value="HAD superfamily/HAD-like"/>
    <property type="match status" value="1"/>
</dbReference>
<organism evidence="2">
    <name type="scientific">Thiothrix subterranea</name>
    <dbReference type="NCBI Taxonomy" id="2735563"/>
    <lineage>
        <taxon>Bacteria</taxon>
        <taxon>Pseudomonadati</taxon>
        <taxon>Pseudomonadota</taxon>
        <taxon>Gammaproteobacteria</taxon>
        <taxon>Thiotrichales</taxon>
        <taxon>Thiotrichaceae</taxon>
        <taxon>Thiothrix</taxon>
    </lineage>
</organism>
<dbReference type="EMBL" id="CP133217">
    <property type="protein sequence ID" value="WML87124.1"/>
    <property type="molecule type" value="Genomic_DNA"/>
</dbReference>
<dbReference type="Proteomes" id="UP001229862">
    <property type="component" value="Chromosome"/>
</dbReference>
<accession>A0AA51MMB7</accession>
<evidence type="ECO:0000313" key="3">
    <source>
        <dbReference type="Proteomes" id="UP001223336"/>
    </source>
</evidence>
<dbReference type="EMBL" id="JAVFKN010000018">
    <property type="protein sequence ID" value="MDQ5769541.1"/>
    <property type="molecule type" value="Genomic_DNA"/>
</dbReference>
<evidence type="ECO:0000313" key="2">
    <source>
        <dbReference type="EMBL" id="WML87124.1"/>
    </source>
</evidence>